<evidence type="ECO:0000259" key="2">
    <source>
        <dbReference type="Pfam" id="PF13635"/>
    </source>
</evidence>
<dbReference type="Pfam" id="PF13635">
    <property type="entry name" value="DUF4143"/>
    <property type="match status" value="1"/>
</dbReference>
<evidence type="ECO:0000259" key="1">
    <source>
        <dbReference type="Pfam" id="PF13173"/>
    </source>
</evidence>
<protein>
    <submittedName>
        <fullName evidence="3">ATP-binding protein</fullName>
    </submittedName>
</protein>
<dbReference type="AlphaFoldDB" id="A0A516PUP2"/>
<feature type="domain" description="DUF4143" evidence="2">
    <location>
        <begin position="174"/>
        <end position="329"/>
    </location>
</feature>
<dbReference type="PANTHER" id="PTHR43566:SF2">
    <property type="entry name" value="DUF4143 DOMAIN-CONTAINING PROTEIN"/>
    <property type="match status" value="1"/>
</dbReference>
<keyword evidence="3" id="KW-0547">Nucleotide-binding</keyword>
<dbReference type="InterPro" id="IPR027417">
    <property type="entry name" value="P-loop_NTPase"/>
</dbReference>
<accession>A0A516PUP2</accession>
<dbReference type="KEGG" id="mik:FOE78_02270"/>
<reference evidence="3 4" key="1">
    <citation type="submission" date="2019-07" db="EMBL/GenBank/DDBJ databases">
        <title>Microlunatus dokdonensis sp. nov. isolated from the rhizospheric soil of the wild plant Elymus tsukushiensis.</title>
        <authorList>
            <person name="Ghim S.-Y."/>
            <person name="Hwang Y.-J."/>
            <person name="Son J.-S."/>
            <person name="Shin J.-H."/>
        </authorList>
    </citation>
    <scope>NUCLEOTIDE SEQUENCE [LARGE SCALE GENOMIC DNA]</scope>
    <source>
        <strain evidence="3 4">KUDC0627</strain>
    </source>
</reference>
<dbReference type="EMBL" id="CP041692">
    <property type="protein sequence ID" value="QDP94897.1"/>
    <property type="molecule type" value="Genomic_DNA"/>
</dbReference>
<dbReference type="Pfam" id="PF13173">
    <property type="entry name" value="AAA_14"/>
    <property type="match status" value="1"/>
</dbReference>
<proteinExistence type="predicted"/>
<dbReference type="GO" id="GO:0005524">
    <property type="term" value="F:ATP binding"/>
    <property type="evidence" value="ECO:0007669"/>
    <property type="project" value="UniProtKB-KW"/>
</dbReference>
<dbReference type="SUPFAM" id="SSF52540">
    <property type="entry name" value="P-loop containing nucleoside triphosphate hydrolases"/>
    <property type="match status" value="1"/>
</dbReference>
<name>A0A516PUP2_9ACTN</name>
<dbReference type="OrthoDB" id="128089at2"/>
<evidence type="ECO:0000313" key="3">
    <source>
        <dbReference type="EMBL" id="QDP94897.1"/>
    </source>
</evidence>
<dbReference type="PANTHER" id="PTHR43566">
    <property type="entry name" value="CONSERVED PROTEIN"/>
    <property type="match status" value="1"/>
</dbReference>
<evidence type="ECO:0000313" key="4">
    <source>
        <dbReference type="Proteomes" id="UP000319263"/>
    </source>
</evidence>
<dbReference type="InterPro" id="IPR036390">
    <property type="entry name" value="WH_DNA-bd_sf"/>
</dbReference>
<keyword evidence="4" id="KW-1185">Reference proteome</keyword>
<feature type="domain" description="AAA" evidence="1">
    <location>
        <begin position="18"/>
        <end position="132"/>
    </location>
</feature>
<keyword evidence="3" id="KW-0067">ATP-binding</keyword>
<organism evidence="3 4">
    <name type="scientific">Microlunatus elymi</name>
    <dbReference type="NCBI Taxonomy" id="2596828"/>
    <lineage>
        <taxon>Bacteria</taxon>
        <taxon>Bacillati</taxon>
        <taxon>Actinomycetota</taxon>
        <taxon>Actinomycetes</taxon>
        <taxon>Propionibacteriales</taxon>
        <taxon>Propionibacteriaceae</taxon>
        <taxon>Microlunatus</taxon>
    </lineage>
</organism>
<sequence length="382" mass="42082">MIGRPEDEARLQSALGRSPVVVLSGPRQVGKSTLARMVVDPPRANTFDLEDPRDLSRLGDPTLTLSGLEGTVVIDEAQHRGDLFPILRVLVDEDRRPGRFLVLGSASPDLIGLASESLAGRVTVLELPGLRLDDVGVSHLDQLWLRGGLPLSYLAASDQLSAQWRDDYVATFLERDLGNLGVRVPATTMRRFWTMIAHYHGQYWNASELARSLGVSRPTIDRYLDALTDALVVRQLQPWYANLAKRQVRAPKVYVRDPGLLHRLLQITDREDLLGHPKAGASWEGFIIEQFLAAAGVADPHFWATHSGAEIDLVFSRKHQRIGLEVKLSDHPRMTPSIRNAIADLELDLVLVVHAGADTYPLADRVTAVAAADLLSGSMADF</sequence>
<dbReference type="InterPro" id="IPR041682">
    <property type="entry name" value="AAA_14"/>
</dbReference>
<dbReference type="Gene3D" id="3.40.50.300">
    <property type="entry name" value="P-loop containing nucleotide triphosphate hydrolases"/>
    <property type="match status" value="1"/>
</dbReference>
<dbReference type="SUPFAM" id="SSF46785">
    <property type="entry name" value="Winged helix' DNA-binding domain"/>
    <property type="match status" value="1"/>
</dbReference>
<gene>
    <name evidence="3" type="ORF">FOE78_02270</name>
</gene>
<dbReference type="InterPro" id="IPR025420">
    <property type="entry name" value="DUF4143"/>
</dbReference>
<dbReference type="Proteomes" id="UP000319263">
    <property type="component" value="Chromosome"/>
</dbReference>